<keyword evidence="4" id="KW-0408">Iron</keyword>
<evidence type="ECO:0000256" key="3">
    <source>
        <dbReference type="ARBA" id="ARBA00022982"/>
    </source>
</evidence>
<dbReference type="InterPro" id="IPR017900">
    <property type="entry name" value="4Fe4S_Fe_S_CS"/>
</dbReference>
<dbReference type="PANTHER" id="PTHR43082">
    <property type="entry name" value="FERREDOXIN-LIKE"/>
    <property type="match status" value="1"/>
</dbReference>
<dbReference type="InterPro" id="IPR017896">
    <property type="entry name" value="4Fe4S_Fe-S-bd"/>
</dbReference>
<accession>A0A9D1JXQ7</accession>
<dbReference type="Pfam" id="PF13187">
    <property type="entry name" value="Fer4_9"/>
    <property type="match status" value="1"/>
</dbReference>
<gene>
    <name evidence="7" type="ORF">IAA86_04615</name>
</gene>
<dbReference type="PANTHER" id="PTHR43082:SF3">
    <property type="entry name" value="FERREDOXIN-LIKE PROTEIN YDIT"/>
    <property type="match status" value="1"/>
</dbReference>
<dbReference type="GO" id="GO:0005506">
    <property type="term" value="F:iron ion binding"/>
    <property type="evidence" value="ECO:0007669"/>
    <property type="project" value="InterPro"/>
</dbReference>
<evidence type="ECO:0000313" key="7">
    <source>
        <dbReference type="EMBL" id="HIS74286.1"/>
    </source>
</evidence>
<dbReference type="PROSITE" id="PS00198">
    <property type="entry name" value="4FE4S_FER_1"/>
    <property type="match status" value="1"/>
</dbReference>
<evidence type="ECO:0000256" key="4">
    <source>
        <dbReference type="ARBA" id="ARBA00023004"/>
    </source>
</evidence>
<dbReference type="InterPro" id="IPR012206">
    <property type="entry name" value="Fd_FixX"/>
</dbReference>
<proteinExistence type="predicted"/>
<organism evidence="7 8">
    <name type="scientific">Candidatus Galligastranaerophilus intestinavium</name>
    <dbReference type="NCBI Taxonomy" id="2840836"/>
    <lineage>
        <taxon>Bacteria</taxon>
        <taxon>Candidatus Galligastranaerophilus</taxon>
    </lineage>
</organism>
<evidence type="ECO:0000313" key="8">
    <source>
        <dbReference type="Proteomes" id="UP000886865"/>
    </source>
</evidence>
<keyword evidence="2" id="KW-0479">Metal-binding</keyword>
<evidence type="ECO:0000256" key="5">
    <source>
        <dbReference type="ARBA" id="ARBA00023014"/>
    </source>
</evidence>
<dbReference type="PROSITE" id="PS51379">
    <property type="entry name" value="4FE4S_FER_2"/>
    <property type="match status" value="2"/>
</dbReference>
<feature type="domain" description="4Fe-4S ferredoxin-type" evidence="6">
    <location>
        <begin position="59"/>
        <end position="88"/>
    </location>
</feature>
<reference evidence="7" key="1">
    <citation type="submission" date="2020-10" db="EMBL/GenBank/DDBJ databases">
        <authorList>
            <person name="Gilroy R."/>
        </authorList>
    </citation>
    <scope>NUCLEOTIDE SEQUENCE</scope>
    <source>
        <strain evidence="7">CHK152-2871</strain>
    </source>
</reference>
<dbReference type="AlphaFoldDB" id="A0A9D1JXQ7"/>
<dbReference type="Proteomes" id="UP000886865">
    <property type="component" value="Unassembled WGS sequence"/>
</dbReference>
<dbReference type="Gene3D" id="3.30.70.20">
    <property type="match status" value="1"/>
</dbReference>
<sequence length="99" mass="11380">MSEENIKKKSIEDKLTTIKYNCDCEPHLIVDEQKCRNCENRCCTYICPAGVYTYDESKNIINVEYENCLECGACRVACPYNAIEWNYPKAGCGVIYKQS</sequence>
<feature type="domain" description="4Fe-4S ferredoxin-type" evidence="6">
    <location>
        <begin position="26"/>
        <end position="57"/>
    </location>
</feature>
<evidence type="ECO:0000256" key="1">
    <source>
        <dbReference type="ARBA" id="ARBA00022448"/>
    </source>
</evidence>
<dbReference type="GO" id="GO:0051536">
    <property type="term" value="F:iron-sulfur cluster binding"/>
    <property type="evidence" value="ECO:0007669"/>
    <property type="project" value="UniProtKB-KW"/>
</dbReference>
<comment type="caution">
    <text evidence="7">The sequence shown here is derived from an EMBL/GenBank/DDBJ whole genome shotgun (WGS) entry which is preliminary data.</text>
</comment>
<dbReference type="PIRSF" id="PIRSF036548">
    <property type="entry name" value="Fdx_FixX"/>
    <property type="match status" value="1"/>
</dbReference>
<dbReference type="EMBL" id="DVJQ01000040">
    <property type="protein sequence ID" value="HIS74286.1"/>
    <property type="molecule type" value="Genomic_DNA"/>
</dbReference>
<reference evidence="7" key="2">
    <citation type="journal article" date="2021" name="PeerJ">
        <title>Extensive microbial diversity within the chicken gut microbiome revealed by metagenomics and culture.</title>
        <authorList>
            <person name="Gilroy R."/>
            <person name="Ravi A."/>
            <person name="Getino M."/>
            <person name="Pursley I."/>
            <person name="Horton D.L."/>
            <person name="Alikhan N.F."/>
            <person name="Baker D."/>
            <person name="Gharbi K."/>
            <person name="Hall N."/>
            <person name="Watson M."/>
            <person name="Adriaenssens E.M."/>
            <person name="Foster-Nyarko E."/>
            <person name="Jarju S."/>
            <person name="Secka A."/>
            <person name="Antonio M."/>
            <person name="Oren A."/>
            <person name="Chaudhuri R.R."/>
            <person name="La Ragione R."/>
            <person name="Hildebrand F."/>
            <person name="Pallen M.J."/>
        </authorList>
    </citation>
    <scope>NUCLEOTIDE SEQUENCE</scope>
    <source>
        <strain evidence="7">CHK152-2871</strain>
    </source>
</reference>
<protein>
    <submittedName>
        <fullName evidence="7">4Fe-4S dicluster domain-containing protein</fullName>
    </submittedName>
</protein>
<keyword evidence="1" id="KW-0813">Transport</keyword>
<name>A0A9D1JXQ7_9BACT</name>
<dbReference type="SUPFAM" id="SSF54862">
    <property type="entry name" value="4Fe-4S ferredoxins"/>
    <property type="match status" value="1"/>
</dbReference>
<evidence type="ECO:0000259" key="6">
    <source>
        <dbReference type="PROSITE" id="PS51379"/>
    </source>
</evidence>
<keyword evidence="3" id="KW-0249">Electron transport</keyword>
<evidence type="ECO:0000256" key="2">
    <source>
        <dbReference type="ARBA" id="ARBA00022723"/>
    </source>
</evidence>
<keyword evidence="5" id="KW-0411">Iron-sulfur</keyword>